<dbReference type="InterPro" id="IPR003961">
    <property type="entry name" value="FN3_dom"/>
</dbReference>
<reference evidence="2 3" key="1">
    <citation type="submission" date="2019-05" db="EMBL/GenBank/DDBJ databases">
        <title>Tamlana fucoidanivorans sp. nov., isolated from the surface of algae collected from Fujian province in China.</title>
        <authorList>
            <person name="Li J."/>
        </authorList>
    </citation>
    <scope>NUCLEOTIDE SEQUENCE [LARGE SCALE GENOMIC DNA]</scope>
    <source>
        <strain evidence="2 3">CW2-9</strain>
    </source>
</reference>
<evidence type="ECO:0000313" key="2">
    <source>
        <dbReference type="EMBL" id="TNJ45857.1"/>
    </source>
</evidence>
<organism evidence="2 3">
    <name type="scientific">Allotamlana fucoidanivorans</name>
    <dbReference type="NCBI Taxonomy" id="2583814"/>
    <lineage>
        <taxon>Bacteria</taxon>
        <taxon>Pseudomonadati</taxon>
        <taxon>Bacteroidota</taxon>
        <taxon>Flavobacteriia</taxon>
        <taxon>Flavobacteriales</taxon>
        <taxon>Flavobacteriaceae</taxon>
        <taxon>Allotamlana</taxon>
    </lineage>
</organism>
<gene>
    <name evidence="2" type="ORF">FGF67_05610</name>
</gene>
<dbReference type="InterPro" id="IPR036116">
    <property type="entry name" value="FN3_sf"/>
</dbReference>
<feature type="domain" description="Fibronectin type-III" evidence="1">
    <location>
        <begin position="230"/>
        <end position="325"/>
    </location>
</feature>
<keyword evidence="3" id="KW-1185">Reference proteome</keyword>
<evidence type="ECO:0000313" key="3">
    <source>
        <dbReference type="Proteomes" id="UP000308713"/>
    </source>
</evidence>
<dbReference type="EMBL" id="VDCS01000004">
    <property type="protein sequence ID" value="TNJ45857.1"/>
    <property type="molecule type" value="Genomic_DNA"/>
</dbReference>
<accession>A0A5C4SPA4</accession>
<dbReference type="SUPFAM" id="SSF49265">
    <property type="entry name" value="Fibronectin type III"/>
    <property type="match status" value="2"/>
</dbReference>
<protein>
    <recommendedName>
        <fullName evidence="1">Fibronectin type-III domain-containing protein</fullName>
    </recommendedName>
</protein>
<dbReference type="PROSITE" id="PS50853">
    <property type="entry name" value="FN3"/>
    <property type="match status" value="2"/>
</dbReference>
<sequence>MKHIKKILLFIVIVGIIPFVSCDDDDVMVEQKPNLTLVSPEDNSNGIDIAPSFEWKASDPNGRPLKYDFYLGMDSTKLFLEGQNLKETTYRLEDYKIRKDAVYYWRVIAKNGVKNTESDIWRFMSIPAPEPPVLVSPETEVFVRNDVNLEWEAVPAGEGETIIYNVFLSTTDQFEESDLIATIEDGSTSYTLDVSGLDIGEVYYWKIDASDLINGSSSEVRSFKKLRPGAPDEPIIVSPANKSPAMSGVVLDWTDVTDPEGDAVSYDVYLDKFNQPATLVGTVTNSEFTTTNLDVNSAYYWYIVAKDPSGNFTESEVSGFSVVGASPGFPGIKDFQVANVLSLDEALIWEPASGATSYDVYIDTVNPPVNKVASDIVETQYLVKNSEIPSDITDVKTYYALVVAKDGSGGETNSFPVEFTPQMTGVYTDVRLTEVNDYTWVRLGTQIWMSQNLRTKKLTDGTDIPVLGPVQIPLTPTSTDIYCDEHPEGLPGFTPNWNEVHGRVYSSLLPRSTLIAPPGWHVMNDNDISTLRSYVSHASETMGAWHDGSDIFGLSFVMAGYRYDTLAANRPTGFRTGIEKGRVTYWTNGSGDNDVLELYLSGQVNGFRYYAHNNEHLRMWGIRLVKD</sequence>
<dbReference type="InterPro" id="IPR011871">
    <property type="entry name" value="Fib_succ_major"/>
</dbReference>
<feature type="domain" description="Fibronectin type-III" evidence="1">
    <location>
        <begin position="128"/>
        <end position="229"/>
    </location>
</feature>
<comment type="caution">
    <text evidence="2">The sequence shown here is derived from an EMBL/GenBank/DDBJ whole genome shotgun (WGS) entry which is preliminary data.</text>
</comment>
<dbReference type="OrthoDB" id="9805760at2"/>
<proteinExistence type="predicted"/>
<dbReference type="InterPro" id="IPR013783">
    <property type="entry name" value="Ig-like_fold"/>
</dbReference>
<dbReference type="Pfam" id="PF09603">
    <property type="entry name" value="Fib_succ_major"/>
    <property type="match status" value="1"/>
</dbReference>
<dbReference type="AlphaFoldDB" id="A0A5C4SPA4"/>
<evidence type="ECO:0000259" key="1">
    <source>
        <dbReference type="PROSITE" id="PS50853"/>
    </source>
</evidence>
<dbReference type="Proteomes" id="UP000308713">
    <property type="component" value="Unassembled WGS sequence"/>
</dbReference>
<dbReference type="Gene3D" id="2.60.40.10">
    <property type="entry name" value="Immunoglobulins"/>
    <property type="match status" value="4"/>
</dbReference>
<name>A0A5C4SPA4_9FLAO</name>
<dbReference type="RefSeq" id="WP_139695556.1">
    <property type="nucleotide sequence ID" value="NZ_CP074074.1"/>
</dbReference>